<dbReference type="Proteomes" id="UP000504636">
    <property type="component" value="Unplaced"/>
</dbReference>
<feature type="compositionally biased region" description="Basic and acidic residues" evidence="1">
    <location>
        <begin position="134"/>
        <end position="146"/>
    </location>
</feature>
<feature type="compositionally biased region" description="Polar residues" evidence="1">
    <location>
        <begin position="54"/>
        <end position="75"/>
    </location>
</feature>
<feature type="compositionally biased region" description="Polar residues" evidence="1">
    <location>
        <begin position="120"/>
        <end position="133"/>
    </location>
</feature>
<sequence length="407" mass="45472">MAPHNDAEKLSITDFVVEKVLDDSSEADMAVDTGGETADVADVHVEAAIDPVTTSNSFTTRSPTVDGTGGRSNEQTEVDAEKRIEDAVDGHTDAAVNHLTTGSIEEELSDDVSEASTMILSNNRNDGANNVNKSQDRTRNKENKEPRLLLSLPDEILLNIFGKAVGAGGNVLIQGTKGDDITNTPNHFVIADHSFGGTYITNYMALRLTKKKVRDLSDEAFWRKNDFEFHDGGAVSSFFDRMQPGPEFLGGIRNITLNVMDRCSHYFLHYLEFAPNLRRLTIHGSSYVYEAGNAQDEFERQCRRKFHKYVQDHVKDLFMPLREARGKGRFEIVFDALCKGRNERFHDLLRRAQWYGGAAGAMPLSLKDIRFRAKLINEEFNSMVVSMENEIHEAENTNEGGDVSEQS</sequence>
<keyword evidence="3" id="KW-1185">Reference proteome</keyword>
<evidence type="ECO:0000256" key="1">
    <source>
        <dbReference type="SAM" id="MobiDB-lite"/>
    </source>
</evidence>
<gene>
    <name evidence="2 4" type="ORF">BDZ99DRAFT_470811</name>
</gene>
<dbReference type="GeneID" id="54462553"/>
<dbReference type="OrthoDB" id="10526960at2759"/>
<dbReference type="AlphaFoldDB" id="A0A6A6ZCD4"/>
<feature type="region of interest" description="Disordered" evidence="1">
    <location>
        <begin position="54"/>
        <end position="77"/>
    </location>
</feature>
<reference evidence="4" key="2">
    <citation type="submission" date="2020-04" db="EMBL/GenBank/DDBJ databases">
        <authorList>
            <consortium name="NCBI Genome Project"/>
        </authorList>
    </citation>
    <scope>NUCLEOTIDE SEQUENCE</scope>
    <source>
        <strain evidence="4">CBS 304.34</strain>
    </source>
</reference>
<dbReference type="EMBL" id="MU003692">
    <property type="protein sequence ID" value="KAF2817867.1"/>
    <property type="molecule type" value="Genomic_DNA"/>
</dbReference>
<reference evidence="4" key="3">
    <citation type="submission" date="2025-04" db="UniProtKB">
        <authorList>
            <consortium name="RefSeq"/>
        </authorList>
    </citation>
    <scope>IDENTIFICATION</scope>
    <source>
        <strain evidence="4">CBS 304.34</strain>
    </source>
</reference>
<dbReference type="RefSeq" id="XP_033584831.1">
    <property type="nucleotide sequence ID" value="XM_033721660.1"/>
</dbReference>
<proteinExistence type="predicted"/>
<feature type="region of interest" description="Disordered" evidence="1">
    <location>
        <begin position="120"/>
        <end position="146"/>
    </location>
</feature>
<evidence type="ECO:0000313" key="3">
    <source>
        <dbReference type="Proteomes" id="UP000504636"/>
    </source>
</evidence>
<name>A0A6A6ZCD4_9PEZI</name>
<evidence type="ECO:0000313" key="4">
    <source>
        <dbReference type="RefSeq" id="XP_033584831.1"/>
    </source>
</evidence>
<organism evidence="2">
    <name type="scientific">Mytilinidion resinicola</name>
    <dbReference type="NCBI Taxonomy" id="574789"/>
    <lineage>
        <taxon>Eukaryota</taxon>
        <taxon>Fungi</taxon>
        <taxon>Dikarya</taxon>
        <taxon>Ascomycota</taxon>
        <taxon>Pezizomycotina</taxon>
        <taxon>Dothideomycetes</taxon>
        <taxon>Pleosporomycetidae</taxon>
        <taxon>Mytilinidiales</taxon>
        <taxon>Mytilinidiaceae</taxon>
        <taxon>Mytilinidion</taxon>
    </lineage>
</organism>
<evidence type="ECO:0000313" key="2">
    <source>
        <dbReference type="EMBL" id="KAF2817867.1"/>
    </source>
</evidence>
<protein>
    <submittedName>
        <fullName evidence="2 4">Uncharacterized protein</fullName>
    </submittedName>
</protein>
<reference evidence="2 4" key="1">
    <citation type="journal article" date="2020" name="Stud. Mycol.">
        <title>101 Dothideomycetes genomes: a test case for predicting lifestyles and emergence of pathogens.</title>
        <authorList>
            <person name="Haridas S."/>
            <person name="Albert R."/>
            <person name="Binder M."/>
            <person name="Bloem J."/>
            <person name="Labutti K."/>
            <person name="Salamov A."/>
            <person name="Andreopoulos B."/>
            <person name="Baker S."/>
            <person name="Barry K."/>
            <person name="Bills G."/>
            <person name="Bluhm B."/>
            <person name="Cannon C."/>
            <person name="Castanera R."/>
            <person name="Culley D."/>
            <person name="Daum C."/>
            <person name="Ezra D."/>
            <person name="Gonzalez J."/>
            <person name="Henrissat B."/>
            <person name="Kuo A."/>
            <person name="Liang C."/>
            <person name="Lipzen A."/>
            <person name="Lutzoni F."/>
            <person name="Magnuson J."/>
            <person name="Mondo S."/>
            <person name="Nolan M."/>
            <person name="Ohm R."/>
            <person name="Pangilinan J."/>
            <person name="Park H.-J."/>
            <person name="Ramirez L."/>
            <person name="Alfaro M."/>
            <person name="Sun H."/>
            <person name="Tritt A."/>
            <person name="Yoshinaga Y."/>
            <person name="Zwiers L.-H."/>
            <person name="Turgeon B."/>
            <person name="Goodwin S."/>
            <person name="Spatafora J."/>
            <person name="Crous P."/>
            <person name="Grigoriev I."/>
        </authorList>
    </citation>
    <scope>NUCLEOTIDE SEQUENCE</scope>
    <source>
        <strain evidence="2 4">CBS 304.34</strain>
    </source>
</reference>
<accession>A0A6A6ZCD4</accession>